<evidence type="ECO:0000256" key="1">
    <source>
        <dbReference type="ARBA" id="ARBA00010702"/>
    </source>
</evidence>
<dbReference type="GO" id="GO:0046872">
    <property type="term" value="F:metal ion binding"/>
    <property type="evidence" value="ECO:0007669"/>
    <property type="project" value="UniProtKB-KW"/>
</dbReference>
<feature type="binding site" evidence="3">
    <location>
        <position position="61"/>
    </location>
    <ligand>
        <name>Mg(2+)</name>
        <dbReference type="ChEBI" id="CHEBI:18420"/>
        <label>1</label>
    </ligand>
</feature>
<sequence>MKETGIYQNAIRGCLFGGAAGDALGYPVEFMKENDIFSEYGPRGIQEYALDPKSGKALISDDTQMTLFTVNGILTGETRLKLRGVGGMPHVYLPSSYQDWLHTQEMTFEESRKQPQEAVKWTTSWLLDVPELYAWRAPGNTCLDILHLQRYEKSQPESFIRQPQSNSKGCGGIMRVAPIGLRKMTDIRMLDWEGAETAAITHGHSLGYMPAAVLVHIIQRIVYPEKPLTLKEIVLEARDTVAEIFAGDEHLEKLIQIINLSVELSENEKEDIVNIHRLGEGWVAEETLAIAVYCALKYQNNFSAGLIASVNHNGDSDSTGAVAGNILGAVCGYEVIEEKWKTNLELSDVILEMADDLCYGCSMTEYGQYKDPEWKRKYVTHGYMRDKKNESFLKVMKAGFLRIKRAARRTKPS</sequence>
<protein>
    <recommendedName>
        <fullName evidence="6">ADP-ribosylglycohydrolase</fullName>
    </recommendedName>
</protein>
<feature type="binding site" evidence="3">
    <location>
        <position position="62"/>
    </location>
    <ligand>
        <name>Mg(2+)</name>
        <dbReference type="ChEBI" id="CHEBI:18420"/>
        <label>1</label>
    </ligand>
</feature>
<keyword evidence="5" id="KW-1185">Reference proteome</keyword>
<name>A0A916Q9E9_9FIRM</name>
<accession>A0A916Q9E9</accession>
<dbReference type="SUPFAM" id="SSF101478">
    <property type="entry name" value="ADP-ribosylglycohydrolase"/>
    <property type="match status" value="1"/>
</dbReference>
<evidence type="ECO:0008006" key="6">
    <source>
        <dbReference type="Google" id="ProtNLM"/>
    </source>
</evidence>
<organism evidence="4 5">
    <name type="scientific">Anaerostipes butyraticus</name>
    <dbReference type="NCBI Taxonomy" id="645466"/>
    <lineage>
        <taxon>Bacteria</taxon>
        <taxon>Bacillati</taxon>
        <taxon>Bacillota</taxon>
        <taxon>Clostridia</taxon>
        <taxon>Lachnospirales</taxon>
        <taxon>Lachnospiraceae</taxon>
        <taxon>Anaerostipes</taxon>
    </lineage>
</organism>
<gene>
    <name evidence="4" type="ORF">ANBU17_06010</name>
</gene>
<comment type="cofactor">
    <cofactor evidence="3">
        <name>Mg(2+)</name>
        <dbReference type="ChEBI" id="CHEBI:18420"/>
    </cofactor>
    <text evidence="3">Binds 2 magnesium ions per subunit.</text>
</comment>
<keyword evidence="3" id="KW-0460">Magnesium</keyword>
<feature type="binding site" evidence="3">
    <location>
        <position position="318"/>
    </location>
    <ligand>
        <name>Mg(2+)</name>
        <dbReference type="ChEBI" id="CHEBI:18420"/>
        <label>1</label>
    </ligand>
</feature>
<dbReference type="Gene3D" id="1.10.4080.10">
    <property type="entry name" value="ADP-ribosylation/Crystallin J1"/>
    <property type="match status" value="1"/>
</dbReference>
<proteinExistence type="inferred from homology"/>
<dbReference type="Pfam" id="PF03747">
    <property type="entry name" value="ADP_ribosyl_GH"/>
    <property type="match status" value="1"/>
</dbReference>
<dbReference type="RefSeq" id="WP_201309999.1">
    <property type="nucleotide sequence ID" value="NZ_BLYI01000010.1"/>
</dbReference>
<keyword evidence="3" id="KW-0479">Metal-binding</keyword>
<feature type="binding site" evidence="3">
    <location>
        <position position="317"/>
    </location>
    <ligand>
        <name>Mg(2+)</name>
        <dbReference type="ChEBI" id="CHEBI:18420"/>
        <label>1</label>
    </ligand>
</feature>
<dbReference type="InterPro" id="IPR050792">
    <property type="entry name" value="ADP-ribosylglycohydrolase"/>
</dbReference>
<dbReference type="PANTHER" id="PTHR16222">
    <property type="entry name" value="ADP-RIBOSYLGLYCOHYDROLASE"/>
    <property type="match status" value="1"/>
</dbReference>
<feature type="binding site" evidence="3">
    <location>
        <position position="60"/>
    </location>
    <ligand>
        <name>Mg(2+)</name>
        <dbReference type="ChEBI" id="CHEBI:18420"/>
        <label>1</label>
    </ligand>
</feature>
<dbReference type="EMBL" id="BLYI01000010">
    <property type="protein sequence ID" value="GFO84254.1"/>
    <property type="molecule type" value="Genomic_DNA"/>
</dbReference>
<comment type="caution">
    <text evidence="4">The sequence shown here is derived from an EMBL/GenBank/DDBJ whole genome shotgun (WGS) entry which is preliminary data.</text>
</comment>
<dbReference type="InterPro" id="IPR036705">
    <property type="entry name" value="Ribosyl_crysJ1_sf"/>
</dbReference>
<reference evidence="4" key="1">
    <citation type="submission" date="2020-06" db="EMBL/GenBank/DDBJ databases">
        <title>Characterization of fructooligosaccharide metabolism and fructooligosaccharide-degrading enzymes in human commensal butyrate producers.</title>
        <authorList>
            <person name="Tanno H."/>
            <person name="Fujii T."/>
            <person name="Hirano K."/>
            <person name="Maeno S."/>
            <person name="Tonozuka T."/>
            <person name="Sakamoto M."/>
            <person name="Ohkuma M."/>
            <person name="Tochio T."/>
            <person name="Endo A."/>
        </authorList>
    </citation>
    <scope>NUCLEOTIDE SEQUENCE</scope>
    <source>
        <strain evidence="4">JCM 17466</strain>
    </source>
</reference>
<dbReference type="InterPro" id="IPR005502">
    <property type="entry name" value="Ribosyl_crysJ1"/>
</dbReference>
<dbReference type="AlphaFoldDB" id="A0A916Q9E9"/>
<dbReference type="GO" id="GO:0016787">
    <property type="term" value="F:hydrolase activity"/>
    <property type="evidence" value="ECO:0007669"/>
    <property type="project" value="UniProtKB-KW"/>
</dbReference>
<evidence type="ECO:0000313" key="4">
    <source>
        <dbReference type="EMBL" id="GFO84254.1"/>
    </source>
</evidence>
<dbReference type="PANTHER" id="PTHR16222:SF24">
    <property type="entry name" value="ADP-RIBOSYLHYDROLASE ARH3"/>
    <property type="match status" value="1"/>
</dbReference>
<evidence type="ECO:0000313" key="5">
    <source>
        <dbReference type="Proteomes" id="UP000613208"/>
    </source>
</evidence>
<keyword evidence="2" id="KW-0378">Hydrolase</keyword>
<comment type="similarity">
    <text evidence="1">Belongs to the ADP-ribosylglycohydrolase family.</text>
</comment>
<feature type="binding site" evidence="3">
    <location>
        <position position="315"/>
    </location>
    <ligand>
        <name>Mg(2+)</name>
        <dbReference type="ChEBI" id="CHEBI:18420"/>
        <label>1</label>
    </ligand>
</feature>
<evidence type="ECO:0000256" key="2">
    <source>
        <dbReference type="ARBA" id="ARBA00022801"/>
    </source>
</evidence>
<dbReference type="Proteomes" id="UP000613208">
    <property type="component" value="Unassembled WGS sequence"/>
</dbReference>
<evidence type="ECO:0000256" key="3">
    <source>
        <dbReference type="PIRSR" id="PIRSR605502-1"/>
    </source>
</evidence>